<dbReference type="EMBL" id="CP036282">
    <property type="protein sequence ID" value="QDL55141.1"/>
    <property type="molecule type" value="Genomic_DNA"/>
</dbReference>
<dbReference type="RefSeq" id="WP_142812301.1">
    <property type="nucleotide sequence ID" value="NZ_CP036282.1"/>
</dbReference>
<reference evidence="3" key="2">
    <citation type="journal article" date="2020" name="Int. J. Syst. Evol. Microbiol.">
        <title>Genomic insights into a novel species Rhodoferax aquaticus sp. nov., isolated from freshwater.</title>
        <authorList>
            <person name="Li T."/>
            <person name="Zhuo Y."/>
            <person name="Jin C.Z."/>
            <person name="Wu X."/>
            <person name="Ko S.R."/>
            <person name="Jin F.J."/>
            <person name="Ahn C.Y."/>
            <person name="Oh H.M."/>
            <person name="Lee H.G."/>
            <person name="Jin L."/>
        </authorList>
    </citation>
    <scope>NUCLEOTIDE SEQUENCE [LARGE SCALE GENOMIC DNA]</scope>
    <source>
        <strain evidence="3">Gr-4</strain>
    </source>
</reference>
<protein>
    <submittedName>
        <fullName evidence="2">Uncharacterized protein</fullName>
    </submittedName>
</protein>
<evidence type="ECO:0000313" key="2">
    <source>
        <dbReference type="EMBL" id="QDL55141.1"/>
    </source>
</evidence>
<accession>A0A515ER44</accession>
<keyword evidence="3" id="KW-1185">Reference proteome</keyword>
<dbReference type="AlphaFoldDB" id="A0A515ER44"/>
<dbReference type="Proteomes" id="UP000317365">
    <property type="component" value="Chromosome"/>
</dbReference>
<sequence>MISEALNYIPLFFKEIQKIALFEKISKKMGINEKDGNRSGVRIPKWPGCQHPSNQAVAPRAISDINDPTDLHQ</sequence>
<reference evidence="3" key="1">
    <citation type="submission" date="2019-02" db="EMBL/GenBank/DDBJ databases">
        <title>Complete genome sequence of Rhodoferax sp. Gr-4.</title>
        <authorList>
            <person name="Jin L."/>
        </authorList>
    </citation>
    <scope>NUCLEOTIDE SEQUENCE [LARGE SCALE GENOMIC DNA]</scope>
    <source>
        <strain evidence="3">Gr-4</strain>
    </source>
</reference>
<feature type="region of interest" description="Disordered" evidence="1">
    <location>
        <begin position="33"/>
        <end position="73"/>
    </location>
</feature>
<name>A0A515ER44_9BURK</name>
<evidence type="ECO:0000256" key="1">
    <source>
        <dbReference type="SAM" id="MobiDB-lite"/>
    </source>
</evidence>
<evidence type="ECO:0000313" key="3">
    <source>
        <dbReference type="Proteomes" id="UP000317365"/>
    </source>
</evidence>
<gene>
    <name evidence="2" type="ORF">EXZ61_13750</name>
</gene>
<organism evidence="2 3">
    <name type="scientific">Rhodoferax aquaticus</name>
    <dbReference type="NCBI Taxonomy" id="2527691"/>
    <lineage>
        <taxon>Bacteria</taxon>
        <taxon>Pseudomonadati</taxon>
        <taxon>Pseudomonadota</taxon>
        <taxon>Betaproteobacteria</taxon>
        <taxon>Burkholderiales</taxon>
        <taxon>Comamonadaceae</taxon>
        <taxon>Rhodoferax</taxon>
    </lineage>
</organism>
<dbReference type="KEGG" id="rhg:EXZ61_13750"/>
<proteinExistence type="predicted"/>